<keyword evidence="2" id="KW-0472">Membrane</keyword>
<evidence type="ECO:0000256" key="2">
    <source>
        <dbReference type="SAM" id="Phobius"/>
    </source>
</evidence>
<evidence type="ECO:0000259" key="3">
    <source>
        <dbReference type="Pfam" id="PF03816"/>
    </source>
</evidence>
<accession>A0A9D1UE28</accession>
<protein>
    <submittedName>
        <fullName evidence="4">LCP family protein</fullName>
    </submittedName>
</protein>
<proteinExistence type="inferred from homology"/>
<comment type="caution">
    <text evidence="4">The sequence shown here is derived from an EMBL/GenBank/DDBJ whole genome shotgun (WGS) entry which is preliminary data.</text>
</comment>
<organism evidence="4 5">
    <name type="scientific">Candidatus Dorea gallistercoris</name>
    <dbReference type="NCBI Taxonomy" id="2838542"/>
    <lineage>
        <taxon>Bacteria</taxon>
        <taxon>Bacillati</taxon>
        <taxon>Bacillota</taxon>
        <taxon>Clostridia</taxon>
        <taxon>Lachnospirales</taxon>
        <taxon>Lachnospiraceae</taxon>
        <taxon>Dorea</taxon>
    </lineage>
</organism>
<keyword evidence="2" id="KW-1133">Transmembrane helix</keyword>
<gene>
    <name evidence="4" type="ORF">H9873_09015</name>
</gene>
<dbReference type="Proteomes" id="UP000824263">
    <property type="component" value="Unassembled WGS sequence"/>
</dbReference>
<evidence type="ECO:0000313" key="4">
    <source>
        <dbReference type="EMBL" id="HIW84449.1"/>
    </source>
</evidence>
<dbReference type="PANTHER" id="PTHR33392">
    <property type="entry name" value="POLYISOPRENYL-TEICHOIC ACID--PEPTIDOGLYCAN TEICHOIC ACID TRANSFERASE TAGU"/>
    <property type="match status" value="1"/>
</dbReference>
<dbReference type="EMBL" id="DXGF01000156">
    <property type="protein sequence ID" value="HIW84449.1"/>
    <property type="molecule type" value="Genomic_DNA"/>
</dbReference>
<dbReference type="PANTHER" id="PTHR33392:SF6">
    <property type="entry name" value="POLYISOPRENYL-TEICHOIC ACID--PEPTIDOGLYCAN TEICHOIC ACID TRANSFERASE TAGU"/>
    <property type="match status" value="1"/>
</dbReference>
<reference evidence="4" key="1">
    <citation type="journal article" date="2021" name="PeerJ">
        <title>Extensive microbial diversity within the chicken gut microbiome revealed by metagenomics and culture.</title>
        <authorList>
            <person name="Gilroy R."/>
            <person name="Ravi A."/>
            <person name="Getino M."/>
            <person name="Pursley I."/>
            <person name="Horton D.L."/>
            <person name="Alikhan N.F."/>
            <person name="Baker D."/>
            <person name="Gharbi K."/>
            <person name="Hall N."/>
            <person name="Watson M."/>
            <person name="Adriaenssens E.M."/>
            <person name="Foster-Nyarko E."/>
            <person name="Jarju S."/>
            <person name="Secka A."/>
            <person name="Antonio M."/>
            <person name="Oren A."/>
            <person name="Chaudhuri R.R."/>
            <person name="La Ragione R."/>
            <person name="Hildebrand F."/>
            <person name="Pallen M.J."/>
        </authorList>
    </citation>
    <scope>NUCLEOTIDE SEQUENCE</scope>
    <source>
        <strain evidence="4">ChiSxjej1B13-11762</strain>
    </source>
</reference>
<keyword evidence="2" id="KW-0812">Transmembrane</keyword>
<dbReference type="InterPro" id="IPR004474">
    <property type="entry name" value="LytR_CpsA_psr"/>
</dbReference>
<feature type="transmembrane region" description="Helical" evidence="2">
    <location>
        <begin position="21"/>
        <end position="40"/>
    </location>
</feature>
<evidence type="ECO:0000313" key="5">
    <source>
        <dbReference type="Proteomes" id="UP000824263"/>
    </source>
</evidence>
<evidence type="ECO:0000256" key="1">
    <source>
        <dbReference type="ARBA" id="ARBA00006068"/>
    </source>
</evidence>
<dbReference type="InterPro" id="IPR050922">
    <property type="entry name" value="LytR/CpsA/Psr_CW_biosynth"/>
</dbReference>
<sequence length="340" mass="38175">MKNKRKKRNRKSKNRKHYLSIGLILVTALVLGVAGLASWLPRKEEARAQEEQHETSSGSGLEEGQVTHNGQVYEYNKELKTLLFLGVDKRESELTEHLPGRGGQADCILVFIMDPSDQTIRTLQISRDTIVDIDVYDISGEKFTTEPGQITLQYAYGDGKQKSCWLMEQAVSKLLYGVEIDGYFAMNLEGFSVATDLVGGVTLTVPEDYTAIDPAFEQGATVEMDGDLARKYVQTRDITVLGSNDGRMERQAQYLEALAQKMTQGGGNVVFYTKMFNDLQDYIVTDMSADQLAEMSDYEFTGTVKAPGETRAGEEHDEYYVDEEALYELILELFYVPVQQ</sequence>
<dbReference type="Pfam" id="PF03816">
    <property type="entry name" value="LytR_cpsA_psr"/>
    <property type="match status" value="1"/>
</dbReference>
<feature type="domain" description="Cell envelope-related transcriptional attenuator" evidence="3">
    <location>
        <begin position="105"/>
        <end position="263"/>
    </location>
</feature>
<dbReference type="Gene3D" id="3.40.630.190">
    <property type="entry name" value="LCP protein"/>
    <property type="match status" value="1"/>
</dbReference>
<dbReference type="AlphaFoldDB" id="A0A9D1UE28"/>
<name>A0A9D1UE28_9FIRM</name>
<reference evidence="4" key="2">
    <citation type="submission" date="2021-04" db="EMBL/GenBank/DDBJ databases">
        <authorList>
            <person name="Gilroy R."/>
        </authorList>
    </citation>
    <scope>NUCLEOTIDE SEQUENCE</scope>
    <source>
        <strain evidence="4">ChiSxjej1B13-11762</strain>
    </source>
</reference>
<comment type="similarity">
    <text evidence="1">Belongs to the LytR/CpsA/Psr (LCP) family.</text>
</comment>